<feature type="domain" description="CobW C-terminal" evidence="1">
    <location>
        <begin position="149"/>
        <end position="226"/>
    </location>
</feature>
<dbReference type="Pfam" id="PF07683">
    <property type="entry name" value="CobW_C"/>
    <property type="match status" value="1"/>
</dbReference>
<gene>
    <name evidence="2" type="ORF">HJG54_27095</name>
</gene>
<sequence>MVPLTLVAGPSGAGKTTWIRQQFDGAERFAYLNLGADAVRIDATYLAAEVPELVVWSSWLPELADFTKYQTYIELDFHIDLGSLVLPTEFADCHRVAVLPPSTRQTEWHDWADVIVTGTETRVTLQPPQLWRSLLTGQVLDFASLTTIWDELINGAYGPVQRAKGIFEVADGRSLYFDFVAGDPKSTSTELNLPRWLEGRPNRFSGVEVVGEKLDETAIAQTLKDCCLDDRTLAYYQQQVREFLEDG</sequence>
<proteinExistence type="predicted"/>
<evidence type="ECO:0000313" key="2">
    <source>
        <dbReference type="EMBL" id="WNZ26131.1"/>
    </source>
</evidence>
<protein>
    <submittedName>
        <fullName evidence="2">GTP-binding protein</fullName>
    </submittedName>
</protein>
<reference evidence="2" key="1">
    <citation type="submission" date="2020-05" db="EMBL/GenBank/DDBJ databases">
        <authorList>
            <person name="Zhu T."/>
            <person name="Keshari N."/>
            <person name="Lu X."/>
        </authorList>
    </citation>
    <scope>NUCLEOTIDE SEQUENCE</scope>
    <source>
        <strain evidence="2">NK1-12</strain>
    </source>
</reference>
<dbReference type="InterPro" id="IPR011629">
    <property type="entry name" value="CobW-like_C"/>
</dbReference>
<evidence type="ECO:0000259" key="1">
    <source>
        <dbReference type="Pfam" id="PF07683"/>
    </source>
</evidence>
<name>A0AA97AKH5_9CYAN</name>
<organism evidence="2">
    <name type="scientific">Leptolyngbya sp. NK1-12</name>
    <dbReference type="NCBI Taxonomy" id="2547451"/>
    <lineage>
        <taxon>Bacteria</taxon>
        <taxon>Bacillati</taxon>
        <taxon>Cyanobacteriota</taxon>
        <taxon>Cyanophyceae</taxon>
        <taxon>Leptolyngbyales</taxon>
        <taxon>Leptolyngbyaceae</taxon>
        <taxon>Leptolyngbya group</taxon>
        <taxon>Leptolyngbya</taxon>
    </lineage>
</organism>
<dbReference type="RefSeq" id="WP_316432334.1">
    <property type="nucleotide sequence ID" value="NZ_CP053586.1"/>
</dbReference>
<accession>A0AA97AKH5</accession>
<dbReference type="EMBL" id="CP053586">
    <property type="protein sequence ID" value="WNZ26131.1"/>
    <property type="molecule type" value="Genomic_DNA"/>
</dbReference>
<dbReference type="AlphaFoldDB" id="A0AA97AKH5"/>